<feature type="region of interest" description="Disordered" evidence="1">
    <location>
        <begin position="91"/>
        <end position="121"/>
    </location>
</feature>
<protein>
    <submittedName>
        <fullName evidence="2">Uncharacterized protein</fullName>
    </submittedName>
</protein>
<keyword evidence="3" id="KW-1185">Reference proteome</keyword>
<proteinExistence type="predicted"/>
<feature type="compositionally biased region" description="Polar residues" evidence="1">
    <location>
        <begin position="106"/>
        <end position="115"/>
    </location>
</feature>
<sequence>MAQSVETPATGQFIQSTTSRPPVAASNLHCNPHRGLTTGSKFGNQTRADKTSIPNSVCCNRSSYTSIIKFHAPGSTSQHCSPISNIAIADIGTPDSSKSNQDEARQFSTPTSSENNHSKDTNTWLVEKKNIKIQHPQRRTTISQCGDSCINSKPSGQLPIHKEQPMTIRCQNYSQPLAVKLQYKLESHQHRQLTKTVSIHPWKQQHPIDQLKPMRQNPSTARQHVAQD</sequence>
<accession>A0AAD3XGJ5</accession>
<reference evidence="2" key="1">
    <citation type="submission" date="2023-05" db="EMBL/GenBank/DDBJ databases">
        <title>Nepenthes gracilis genome sequencing.</title>
        <authorList>
            <person name="Fukushima K."/>
        </authorList>
    </citation>
    <scope>NUCLEOTIDE SEQUENCE</scope>
    <source>
        <strain evidence="2">SING2019-196</strain>
    </source>
</reference>
<comment type="caution">
    <text evidence="2">The sequence shown here is derived from an EMBL/GenBank/DDBJ whole genome shotgun (WGS) entry which is preliminary data.</text>
</comment>
<feature type="region of interest" description="Disordered" evidence="1">
    <location>
        <begin position="1"/>
        <end position="50"/>
    </location>
</feature>
<dbReference type="AlphaFoldDB" id="A0AAD3XGJ5"/>
<feature type="region of interest" description="Disordered" evidence="1">
    <location>
        <begin position="196"/>
        <end position="228"/>
    </location>
</feature>
<evidence type="ECO:0000256" key="1">
    <source>
        <dbReference type="SAM" id="MobiDB-lite"/>
    </source>
</evidence>
<gene>
    <name evidence="2" type="ORF">Nepgr_005380</name>
</gene>
<dbReference type="EMBL" id="BSYO01000004">
    <property type="protein sequence ID" value="GMH03541.1"/>
    <property type="molecule type" value="Genomic_DNA"/>
</dbReference>
<evidence type="ECO:0000313" key="2">
    <source>
        <dbReference type="EMBL" id="GMH03541.1"/>
    </source>
</evidence>
<feature type="compositionally biased region" description="Polar residues" evidence="1">
    <location>
        <begin position="37"/>
        <end position="50"/>
    </location>
</feature>
<dbReference type="Proteomes" id="UP001279734">
    <property type="component" value="Unassembled WGS sequence"/>
</dbReference>
<name>A0AAD3XGJ5_NEPGR</name>
<feature type="compositionally biased region" description="Polar residues" evidence="1">
    <location>
        <begin position="1"/>
        <end position="20"/>
    </location>
</feature>
<organism evidence="2 3">
    <name type="scientific">Nepenthes gracilis</name>
    <name type="common">Slender pitcher plant</name>
    <dbReference type="NCBI Taxonomy" id="150966"/>
    <lineage>
        <taxon>Eukaryota</taxon>
        <taxon>Viridiplantae</taxon>
        <taxon>Streptophyta</taxon>
        <taxon>Embryophyta</taxon>
        <taxon>Tracheophyta</taxon>
        <taxon>Spermatophyta</taxon>
        <taxon>Magnoliopsida</taxon>
        <taxon>eudicotyledons</taxon>
        <taxon>Gunneridae</taxon>
        <taxon>Pentapetalae</taxon>
        <taxon>Caryophyllales</taxon>
        <taxon>Nepenthaceae</taxon>
        <taxon>Nepenthes</taxon>
    </lineage>
</organism>
<evidence type="ECO:0000313" key="3">
    <source>
        <dbReference type="Proteomes" id="UP001279734"/>
    </source>
</evidence>